<name>A0A1R2BHG9_9CILI</name>
<dbReference type="InterPro" id="IPR027417">
    <property type="entry name" value="P-loop_NTPase"/>
</dbReference>
<evidence type="ECO:0000313" key="1">
    <source>
        <dbReference type="EMBL" id="OMJ76200.1"/>
    </source>
</evidence>
<organism evidence="1 2">
    <name type="scientific">Stentor coeruleus</name>
    <dbReference type="NCBI Taxonomy" id="5963"/>
    <lineage>
        <taxon>Eukaryota</taxon>
        <taxon>Sar</taxon>
        <taxon>Alveolata</taxon>
        <taxon>Ciliophora</taxon>
        <taxon>Postciliodesmatophora</taxon>
        <taxon>Heterotrichea</taxon>
        <taxon>Heterotrichida</taxon>
        <taxon>Stentoridae</taxon>
        <taxon>Stentor</taxon>
    </lineage>
</organism>
<dbReference type="OrthoDB" id="444555at2759"/>
<dbReference type="SUPFAM" id="SSF52540">
    <property type="entry name" value="P-loop containing nucleoside triphosphate hydrolases"/>
    <property type="match status" value="1"/>
</dbReference>
<evidence type="ECO:0008006" key="3">
    <source>
        <dbReference type="Google" id="ProtNLM"/>
    </source>
</evidence>
<protein>
    <recommendedName>
        <fullName evidence="3">G domain-containing protein</fullName>
    </recommendedName>
</protein>
<dbReference type="Gene3D" id="3.40.50.300">
    <property type="entry name" value="P-loop containing nucleotide triphosphate hydrolases"/>
    <property type="match status" value="1"/>
</dbReference>
<proteinExistence type="predicted"/>
<evidence type="ECO:0000313" key="2">
    <source>
        <dbReference type="Proteomes" id="UP000187209"/>
    </source>
</evidence>
<reference evidence="1 2" key="1">
    <citation type="submission" date="2016-11" db="EMBL/GenBank/DDBJ databases">
        <title>The macronuclear genome of Stentor coeruleus: a giant cell with tiny introns.</title>
        <authorList>
            <person name="Slabodnick M."/>
            <person name="Ruby J.G."/>
            <person name="Reiff S.B."/>
            <person name="Swart E.C."/>
            <person name="Gosai S."/>
            <person name="Prabakaran S."/>
            <person name="Witkowska E."/>
            <person name="Larue G.E."/>
            <person name="Fisher S."/>
            <person name="Freeman R.M."/>
            <person name="Gunawardena J."/>
            <person name="Chu W."/>
            <person name="Stover N.A."/>
            <person name="Gregory B.D."/>
            <person name="Nowacki M."/>
            <person name="Derisi J."/>
            <person name="Roy S.W."/>
            <person name="Marshall W.F."/>
            <person name="Sood P."/>
        </authorList>
    </citation>
    <scope>NUCLEOTIDE SEQUENCE [LARGE SCALE GENOMIC DNA]</scope>
    <source>
        <strain evidence="1">WM001</strain>
    </source>
</reference>
<sequence>MAQLSVVRPGEPLEPYDYSILILGASGNGKSTFVNTLVNVIIGNRPGNLQVAVACYKYPNIIPALDDGLHDYDDGKTQTTHAHFYKLKSSITENKTILVIHTPGFALSEDDSGDDNIAQIIINAALRTKYLNAIIIIQNSSYNRLSPCLEYSLYRISEIIPKEFENQVILVLTFNSGATQFQDRWLLFPIQYKVKINNIAFKYSSNEYQAKPYCINRSDWDRSAKKVKKIVIKLFTMPKVPTIHFIGYPNTR</sequence>
<comment type="caution">
    <text evidence="1">The sequence shown here is derived from an EMBL/GenBank/DDBJ whole genome shotgun (WGS) entry which is preliminary data.</text>
</comment>
<accession>A0A1R2BHG9</accession>
<dbReference type="PANTHER" id="PTHR32046">
    <property type="entry name" value="G DOMAIN-CONTAINING PROTEIN"/>
    <property type="match status" value="1"/>
</dbReference>
<dbReference type="PANTHER" id="PTHR32046:SF12">
    <property type="entry name" value="AIG1-TYPE G DOMAIN-CONTAINING PROTEIN"/>
    <property type="match status" value="1"/>
</dbReference>
<dbReference type="AlphaFoldDB" id="A0A1R2BHG9"/>
<dbReference type="EMBL" id="MPUH01000645">
    <property type="protein sequence ID" value="OMJ76200.1"/>
    <property type="molecule type" value="Genomic_DNA"/>
</dbReference>
<dbReference type="Proteomes" id="UP000187209">
    <property type="component" value="Unassembled WGS sequence"/>
</dbReference>
<keyword evidence="2" id="KW-1185">Reference proteome</keyword>
<gene>
    <name evidence="1" type="ORF">SteCoe_24496</name>
</gene>